<evidence type="ECO:0000256" key="3">
    <source>
        <dbReference type="ARBA" id="ARBA00022692"/>
    </source>
</evidence>
<evidence type="ECO:0000256" key="5">
    <source>
        <dbReference type="ARBA" id="ARBA00023077"/>
    </source>
</evidence>
<proteinExistence type="predicted"/>
<evidence type="ECO:0000256" key="8">
    <source>
        <dbReference type="ARBA" id="ARBA00023237"/>
    </source>
</evidence>
<dbReference type="InterPro" id="IPR012910">
    <property type="entry name" value="Plug_dom"/>
</dbReference>
<evidence type="ECO:0000256" key="6">
    <source>
        <dbReference type="ARBA" id="ARBA00023136"/>
    </source>
</evidence>
<evidence type="ECO:0000256" key="2">
    <source>
        <dbReference type="ARBA" id="ARBA00022448"/>
    </source>
</evidence>
<keyword evidence="5" id="KW-0798">TonB box</keyword>
<gene>
    <name evidence="11" type="ORF">EVA_20892</name>
</gene>
<comment type="caution">
    <text evidence="11">The sequence shown here is derived from an EMBL/GenBank/DDBJ whole genome shotgun (WGS) entry which is preliminary data.</text>
</comment>
<dbReference type="GO" id="GO:0044718">
    <property type="term" value="P:siderophore transmembrane transport"/>
    <property type="evidence" value="ECO:0007669"/>
    <property type="project" value="TreeGrafter"/>
</dbReference>
<dbReference type="AlphaFoldDB" id="J9BTV3"/>
<evidence type="ECO:0000259" key="10">
    <source>
        <dbReference type="Pfam" id="PF07715"/>
    </source>
</evidence>
<keyword evidence="8" id="KW-0998">Cell outer membrane</keyword>
<dbReference type="InterPro" id="IPR037066">
    <property type="entry name" value="Plug_dom_sf"/>
</dbReference>
<evidence type="ECO:0000313" key="11">
    <source>
        <dbReference type="EMBL" id="EJW91000.1"/>
    </source>
</evidence>
<accession>J9BTV3</accession>
<evidence type="ECO:0000256" key="7">
    <source>
        <dbReference type="ARBA" id="ARBA00023170"/>
    </source>
</evidence>
<evidence type="ECO:0000256" key="1">
    <source>
        <dbReference type="ARBA" id="ARBA00004571"/>
    </source>
</evidence>
<comment type="subcellular location">
    <subcellularLocation>
        <location evidence="1">Cell outer membrane</location>
        <topology evidence="1">Multi-pass membrane protein</topology>
    </subcellularLocation>
</comment>
<dbReference type="NCBIfam" id="TIGR04056">
    <property type="entry name" value="OMP_RagA_SusC"/>
    <property type="match status" value="1"/>
</dbReference>
<dbReference type="InterPro" id="IPR023996">
    <property type="entry name" value="TonB-dep_OMP_SusC/RagA"/>
</dbReference>
<keyword evidence="4" id="KW-0732">Signal</keyword>
<dbReference type="InterPro" id="IPR023997">
    <property type="entry name" value="TonB-dep_OMP_SusC/RagA_CS"/>
</dbReference>
<keyword evidence="2" id="KW-0813">Transport</keyword>
<dbReference type="PANTHER" id="PTHR30069:SF29">
    <property type="entry name" value="HEMOGLOBIN AND HEMOGLOBIN-HAPTOGLOBIN-BINDING PROTEIN 1-RELATED"/>
    <property type="match status" value="1"/>
</dbReference>
<dbReference type="Gene3D" id="2.170.130.10">
    <property type="entry name" value="TonB-dependent receptor, plug domain"/>
    <property type="match status" value="1"/>
</dbReference>
<feature type="domain" description="TonB-dependent receptor-like beta-barrel" evidence="9">
    <location>
        <begin position="327"/>
        <end position="733"/>
    </location>
</feature>
<dbReference type="InterPro" id="IPR000531">
    <property type="entry name" value="Beta-barrel_TonB"/>
</dbReference>
<dbReference type="Pfam" id="PF07715">
    <property type="entry name" value="Plug"/>
    <property type="match status" value="1"/>
</dbReference>
<dbReference type="GO" id="GO:0009279">
    <property type="term" value="C:cell outer membrane"/>
    <property type="evidence" value="ECO:0007669"/>
    <property type="project" value="UniProtKB-SubCell"/>
</dbReference>
<evidence type="ECO:0000256" key="4">
    <source>
        <dbReference type="ARBA" id="ARBA00022729"/>
    </source>
</evidence>
<dbReference type="InterPro" id="IPR039426">
    <property type="entry name" value="TonB-dep_rcpt-like"/>
</dbReference>
<reference evidence="11" key="1">
    <citation type="journal article" date="2012" name="PLoS ONE">
        <title>Gene sets for utilization of primary and secondary nutrition supplies in the distal gut of endangered iberian lynx.</title>
        <authorList>
            <person name="Alcaide M."/>
            <person name="Messina E."/>
            <person name="Richter M."/>
            <person name="Bargiela R."/>
            <person name="Peplies J."/>
            <person name="Huws S.A."/>
            <person name="Newbold C.J."/>
            <person name="Golyshin P.N."/>
            <person name="Simon M.A."/>
            <person name="Lopez G."/>
            <person name="Yakimov M.M."/>
            <person name="Ferrer M."/>
        </authorList>
    </citation>
    <scope>NUCLEOTIDE SEQUENCE</scope>
</reference>
<dbReference type="Pfam" id="PF00593">
    <property type="entry name" value="TonB_dep_Rec_b-barrel"/>
    <property type="match status" value="1"/>
</dbReference>
<dbReference type="Gene3D" id="2.40.170.20">
    <property type="entry name" value="TonB-dependent receptor, beta-barrel domain"/>
    <property type="match status" value="1"/>
</dbReference>
<dbReference type="SUPFAM" id="SSF56935">
    <property type="entry name" value="Porins"/>
    <property type="match status" value="1"/>
</dbReference>
<keyword evidence="3" id="KW-0812">Transmembrane</keyword>
<keyword evidence="6" id="KW-0472">Membrane</keyword>
<keyword evidence="7 11" id="KW-0675">Receptor</keyword>
<dbReference type="PROSITE" id="PS52016">
    <property type="entry name" value="TONB_DEPENDENT_REC_3"/>
    <property type="match status" value="1"/>
</dbReference>
<dbReference type="InterPro" id="IPR036942">
    <property type="entry name" value="Beta-barrel_TonB_sf"/>
</dbReference>
<dbReference type="PANTHER" id="PTHR30069">
    <property type="entry name" value="TONB-DEPENDENT OUTER MEMBRANE RECEPTOR"/>
    <property type="match status" value="1"/>
</dbReference>
<dbReference type="NCBIfam" id="TIGR04057">
    <property type="entry name" value="SusC_RagA_signa"/>
    <property type="match status" value="1"/>
</dbReference>
<sequence length="931" mass="103487">MNSLSGKVAGVQITQQGGQVGASQNIVIRGNSSFGDNAPLIVVDGIPVQNDNGTGGAVNLGSGLNDINPEDIASISVLKGGSAALYGMRAGNGVILITTKSGKKEKGVEVNYDGSFTIDQIYNLPKLQNKYGQGYYGSEFDWKESGYSGEMSYADFAVKHGFSYYDGNGNGVNDNADESWGPRLDIGLMIPQVNSPIVDGKRQATPWVSRPNNIKNFFDTGFSQNHVISLTSTTDKASTRASLGFRDQKGTTPNTDQKRYSAALNTKMTVNKYINFDLSANFIRTQSDNLPGTGYDGRNVLQSLLQWHGRQIDLEDLKANYDQKDEMGNYTHYNWQGSYATNPYWVLYHNKNKYVRDRFYGKASLFIKPTEWLKLEGRIGFDHFDSNQFSNVEWSIDYPDGYFRDYDRRTTEINADFLAYFNKQFGPLAINALAGANYRDYDYAIKSVGADELTVPGLYTVANAKGNPYVSQNHERRRSNSVYGNISLGWKNQFYLDVSMRNDWDSTIANSFFYPSFSGSWLLTETFPSLTHGNVLNFLKLRGGWAKIGNATTPYRSNAYYSVLSAPFNGTTLYYNPTTFPAKNLRPEMVKTWEVGVEANFLNSRFHLDAAYYQKTTTDQIMSADVASSTGYGAMLINAGKISNKGVEIQLSADIFRNPKGFNWTTSINWSKDKSLIEELYTDPNTGQSLQAYEIGSSWSCTNYAMPGKSWGTLVGTGYVYNEDGSIRVKDGMPEYKTAQEIGNVNPDWLAGWNNEFSYKNWSFGFLLDFRKGGDVYSISQAFGSQTGIYDYTAAGDIRENGVIAGKNVMTDKVFKTAEGQINDVPVNAEDFFMNFYTICQMSVFDGSYLKLREAHLTYTFPKRLLEKSKIIKGAKVSLVGSNLALLWVHDSNIVHIDPESTTGTGNGDVGFESNAYPPSRSIGLKVGLTF</sequence>
<dbReference type="EMBL" id="AMCI01008467">
    <property type="protein sequence ID" value="EJW91000.1"/>
    <property type="molecule type" value="Genomic_DNA"/>
</dbReference>
<protein>
    <submittedName>
        <fullName evidence="11">TonB-dependent receptor plug</fullName>
    </submittedName>
</protein>
<evidence type="ECO:0000259" key="9">
    <source>
        <dbReference type="Pfam" id="PF00593"/>
    </source>
</evidence>
<dbReference type="GO" id="GO:0015344">
    <property type="term" value="F:siderophore uptake transmembrane transporter activity"/>
    <property type="evidence" value="ECO:0007669"/>
    <property type="project" value="TreeGrafter"/>
</dbReference>
<organism evidence="11">
    <name type="scientific">gut metagenome</name>
    <dbReference type="NCBI Taxonomy" id="749906"/>
    <lineage>
        <taxon>unclassified sequences</taxon>
        <taxon>metagenomes</taxon>
        <taxon>organismal metagenomes</taxon>
    </lineage>
</organism>
<feature type="domain" description="TonB-dependent receptor plug" evidence="10">
    <location>
        <begin position="4"/>
        <end position="94"/>
    </location>
</feature>
<name>J9BTV3_9ZZZZ</name>